<reference evidence="1 2" key="1">
    <citation type="submission" date="2023-02" db="EMBL/GenBank/DDBJ databases">
        <title>Genome sequence of Lacticaseibacillus sp. KACC 23028.</title>
        <authorList>
            <person name="Kim S."/>
            <person name="Heo J."/>
            <person name="Kwon S.-W."/>
        </authorList>
    </citation>
    <scope>NUCLEOTIDE SEQUENCE [LARGE SCALE GENOMIC DNA]</scope>
    <source>
        <strain evidence="1 2">KACC 23028</strain>
    </source>
</reference>
<protein>
    <submittedName>
        <fullName evidence="1">DUF2577 domain-containing protein</fullName>
    </submittedName>
</protein>
<name>A0ABY7WU45_9LACO</name>
<dbReference type="InterPro" id="IPR022555">
    <property type="entry name" value="DUF2577"/>
</dbReference>
<gene>
    <name evidence="1" type="ORF">PQ472_05235</name>
</gene>
<dbReference type="Proteomes" id="UP001220377">
    <property type="component" value="Chromosome"/>
</dbReference>
<sequence>MVTGDWLINAKQSKGGSPNGYADLAFGTVTSASPLKIKISDQIELDTDFLTLGRNVTKHTVKKVTYKDKDNGADTSRTEDIEIDGSLKTGENVVMIRRDGGQSFYVLDRIAEDGDS</sequence>
<proteinExistence type="predicted"/>
<keyword evidence="2" id="KW-1185">Reference proteome</keyword>
<dbReference type="Pfam" id="PF10844">
    <property type="entry name" value="DUF2577"/>
    <property type="match status" value="1"/>
</dbReference>
<dbReference type="EMBL" id="CP117884">
    <property type="protein sequence ID" value="WDF83641.1"/>
    <property type="molecule type" value="Genomic_DNA"/>
</dbReference>
<evidence type="ECO:0000313" key="2">
    <source>
        <dbReference type="Proteomes" id="UP001220377"/>
    </source>
</evidence>
<evidence type="ECO:0000313" key="1">
    <source>
        <dbReference type="EMBL" id="WDF83641.1"/>
    </source>
</evidence>
<accession>A0ABY7WU45</accession>
<dbReference type="RefSeq" id="WP_274261931.1">
    <property type="nucleotide sequence ID" value="NZ_CP117884.1"/>
</dbReference>
<organism evidence="1 2">
    <name type="scientific">Lacticaseibacillus pabuli</name>
    <dbReference type="NCBI Taxonomy" id="3025672"/>
    <lineage>
        <taxon>Bacteria</taxon>
        <taxon>Bacillati</taxon>
        <taxon>Bacillota</taxon>
        <taxon>Bacilli</taxon>
        <taxon>Lactobacillales</taxon>
        <taxon>Lactobacillaceae</taxon>
        <taxon>Lacticaseibacillus</taxon>
    </lineage>
</organism>